<dbReference type="Gene3D" id="3.40.50.2300">
    <property type="match status" value="1"/>
</dbReference>
<keyword evidence="4" id="KW-0238">DNA-binding</keyword>
<gene>
    <name evidence="9" type="ORF">ENN94_02965</name>
</gene>
<dbReference type="PANTHER" id="PTHR32071">
    <property type="entry name" value="TRANSCRIPTIONAL REGULATORY PROTEIN"/>
    <property type="match status" value="1"/>
</dbReference>
<dbReference type="SUPFAM" id="SSF52172">
    <property type="entry name" value="CheY-like"/>
    <property type="match status" value="1"/>
</dbReference>
<evidence type="ECO:0000256" key="4">
    <source>
        <dbReference type="ARBA" id="ARBA00023125"/>
    </source>
</evidence>
<dbReference type="GO" id="GO:0000160">
    <property type="term" value="P:phosphorelay signal transduction system"/>
    <property type="evidence" value="ECO:0007669"/>
    <property type="project" value="InterPro"/>
</dbReference>
<name>A0A831PJP7_9BACT</name>
<protein>
    <submittedName>
        <fullName evidence="9">AAA family ATPase</fullName>
    </submittedName>
</protein>
<dbReference type="InterPro" id="IPR001789">
    <property type="entry name" value="Sig_transdc_resp-reg_receiver"/>
</dbReference>
<evidence type="ECO:0000256" key="3">
    <source>
        <dbReference type="ARBA" id="ARBA00023015"/>
    </source>
</evidence>
<evidence type="ECO:0000256" key="2">
    <source>
        <dbReference type="ARBA" id="ARBA00022840"/>
    </source>
</evidence>
<keyword evidence="3" id="KW-0805">Transcription regulation</keyword>
<dbReference type="InterPro" id="IPR011006">
    <property type="entry name" value="CheY-like_superfamily"/>
</dbReference>
<evidence type="ECO:0000256" key="5">
    <source>
        <dbReference type="ARBA" id="ARBA00023163"/>
    </source>
</evidence>
<evidence type="ECO:0000256" key="1">
    <source>
        <dbReference type="ARBA" id="ARBA00022741"/>
    </source>
</evidence>
<proteinExistence type="predicted"/>
<dbReference type="InterPro" id="IPR002078">
    <property type="entry name" value="Sigma_54_int"/>
</dbReference>
<dbReference type="FunFam" id="3.40.50.300:FF:000006">
    <property type="entry name" value="DNA-binding transcriptional regulator NtrC"/>
    <property type="match status" value="1"/>
</dbReference>
<reference evidence="9" key="1">
    <citation type="journal article" date="2020" name="mSystems">
        <title>Genome- and Community-Level Interaction Insights into Carbon Utilization and Element Cycling Functions of Hydrothermarchaeota in Hydrothermal Sediment.</title>
        <authorList>
            <person name="Zhou Z."/>
            <person name="Liu Y."/>
            <person name="Xu W."/>
            <person name="Pan J."/>
            <person name="Luo Z.H."/>
            <person name="Li M."/>
        </authorList>
    </citation>
    <scope>NUCLEOTIDE SEQUENCE [LARGE SCALE GENOMIC DNA]</scope>
    <source>
        <strain evidence="9">SpSt-1220</strain>
    </source>
</reference>
<feature type="non-terminal residue" evidence="9">
    <location>
        <position position="1"/>
    </location>
</feature>
<evidence type="ECO:0000256" key="6">
    <source>
        <dbReference type="PROSITE-ProRule" id="PRU00169"/>
    </source>
</evidence>
<dbReference type="GO" id="GO:0005524">
    <property type="term" value="F:ATP binding"/>
    <property type="evidence" value="ECO:0007669"/>
    <property type="project" value="UniProtKB-KW"/>
</dbReference>
<dbReference type="Pfam" id="PF00158">
    <property type="entry name" value="Sigma54_activat"/>
    <property type="match status" value="1"/>
</dbReference>
<evidence type="ECO:0000259" key="8">
    <source>
        <dbReference type="PROSITE" id="PS50110"/>
    </source>
</evidence>
<dbReference type="InterPro" id="IPR025944">
    <property type="entry name" value="Sigma_54_int_dom_CS"/>
</dbReference>
<dbReference type="Pfam" id="PF25601">
    <property type="entry name" value="AAA_lid_14"/>
    <property type="match status" value="1"/>
</dbReference>
<accession>A0A831PJP7</accession>
<evidence type="ECO:0000259" key="7">
    <source>
        <dbReference type="PROSITE" id="PS50045"/>
    </source>
</evidence>
<keyword evidence="1" id="KW-0547">Nucleotide-binding</keyword>
<dbReference type="Gene3D" id="3.40.50.300">
    <property type="entry name" value="P-loop containing nucleotide triphosphate hydrolases"/>
    <property type="match status" value="1"/>
</dbReference>
<keyword evidence="2" id="KW-0067">ATP-binding</keyword>
<dbReference type="InterPro" id="IPR027417">
    <property type="entry name" value="P-loop_NTPase"/>
</dbReference>
<dbReference type="SUPFAM" id="SSF46689">
    <property type="entry name" value="Homeodomain-like"/>
    <property type="match status" value="1"/>
</dbReference>
<dbReference type="PROSITE" id="PS00676">
    <property type="entry name" value="SIGMA54_INTERACT_2"/>
    <property type="match status" value="1"/>
</dbReference>
<dbReference type="PROSITE" id="PS50045">
    <property type="entry name" value="SIGMA54_INTERACT_4"/>
    <property type="match status" value="1"/>
</dbReference>
<comment type="caution">
    <text evidence="6">Lacks conserved residue(s) required for the propagation of feature annotation.</text>
</comment>
<comment type="caution">
    <text evidence="9">The sequence shown here is derived from an EMBL/GenBank/DDBJ whole genome shotgun (WGS) entry which is preliminary data.</text>
</comment>
<dbReference type="Gene3D" id="1.10.8.60">
    <property type="match status" value="1"/>
</dbReference>
<keyword evidence="5" id="KW-0804">Transcription</keyword>
<dbReference type="InterPro" id="IPR003593">
    <property type="entry name" value="AAA+_ATPase"/>
</dbReference>
<feature type="domain" description="Response regulatory" evidence="8">
    <location>
        <begin position="1"/>
        <end position="41"/>
    </location>
</feature>
<dbReference type="PROSITE" id="PS50110">
    <property type="entry name" value="RESPONSE_REGULATORY"/>
    <property type="match status" value="1"/>
</dbReference>
<organism evidence="9">
    <name type="scientific">Geoalkalibacter subterraneus</name>
    <dbReference type="NCBI Taxonomy" id="483547"/>
    <lineage>
        <taxon>Bacteria</taxon>
        <taxon>Pseudomonadati</taxon>
        <taxon>Thermodesulfobacteriota</taxon>
        <taxon>Desulfuromonadia</taxon>
        <taxon>Desulfuromonadales</taxon>
        <taxon>Geoalkalibacteraceae</taxon>
        <taxon>Geoalkalibacter</taxon>
    </lineage>
</organism>
<dbReference type="AlphaFoldDB" id="A0A831PJP7"/>
<dbReference type="EMBL" id="DSDO01000205">
    <property type="protein sequence ID" value="HDR46641.1"/>
    <property type="molecule type" value="Genomic_DNA"/>
</dbReference>
<dbReference type="PROSITE" id="PS00675">
    <property type="entry name" value="SIGMA54_INTERACT_1"/>
    <property type="match status" value="1"/>
</dbReference>
<dbReference type="SUPFAM" id="SSF52540">
    <property type="entry name" value="P-loop containing nucleoside triphosphate hydrolases"/>
    <property type="match status" value="1"/>
</dbReference>
<dbReference type="InterPro" id="IPR009057">
    <property type="entry name" value="Homeodomain-like_sf"/>
</dbReference>
<dbReference type="CDD" id="cd00009">
    <property type="entry name" value="AAA"/>
    <property type="match status" value="1"/>
</dbReference>
<sequence>IILTAHGSIPDAVDATRRGVFTFLTKPFDSRDLLREIERALNLSADTAGQEDSDGDQDWRRELLTRSPLMEDLLAKAHLAAASGASVLLRGESGTGKELLARAIHRASNRRDKPFVAINCGAIPDSLLESELFGHAKGAFTGADRNHPGLFKSAEGGTLFLDEIGDMPSALQVKLLRVVQERQVRAVGASQTLPVDVRIISATHRHLEEEIEAGNFREDLYYRLNVVSLDLPTLAQRREDIPLLADHFLRQFSQQIGKKVSGFSPEAMETLVGASWPGNIRQLCNVVEQAVALSTTSVISADLVNHALRETPEEIPPFAEARRRFEQDYLVRLLKITNGNVAQAARLAKRNRTEFYKLLNRHHIAPALFK</sequence>
<dbReference type="SMART" id="SM00382">
    <property type="entry name" value="AAA"/>
    <property type="match status" value="1"/>
</dbReference>
<dbReference type="InterPro" id="IPR058031">
    <property type="entry name" value="AAA_lid_NorR"/>
</dbReference>
<dbReference type="GO" id="GO:0003677">
    <property type="term" value="F:DNA binding"/>
    <property type="evidence" value="ECO:0007669"/>
    <property type="project" value="UniProtKB-KW"/>
</dbReference>
<dbReference type="PANTHER" id="PTHR32071:SF116">
    <property type="entry name" value="TRANSCRIPTIONAL REGULATORY PROTEIN GLRR"/>
    <property type="match status" value="1"/>
</dbReference>
<dbReference type="InterPro" id="IPR025662">
    <property type="entry name" value="Sigma_54_int_dom_ATP-bd_1"/>
</dbReference>
<dbReference type="Gene3D" id="1.10.10.60">
    <property type="entry name" value="Homeodomain-like"/>
    <property type="match status" value="1"/>
</dbReference>
<dbReference type="PROSITE" id="PS00688">
    <property type="entry name" value="SIGMA54_INTERACT_3"/>
    <property type="match status" value="1"/>
</dbReference>
<dbReference type="Proteomes" id="UP000886162">
    <property type="component" value="Unassembled WGS sequence"/>
</dbReference>
<dbReference type="InterPro" id="IPR025943">
    <property type="entry name" value="Sigma_54_int_dom_ATP-bd_2"/>
</dbReference>
<dbReference type="GO" id="GO:0006355">
    <property type="term" value="P:regulation of DNA-templated transcription"/>
    <property type="evidence" value="ECO:0007669"/>
    <property type="project" value="InterPro"/>
</dbReference>
<feature type="domain" description="Sigma-54 factor interaction" evidence="7">
    <location>
        <begin position="63"/>
        <end position="292"/>
    </location>
</feature>
<evidence type="ECO:0000313" key="9">
    <source>
        <dbReference type="EMBL" id="HDR46641.1"/>
    </source>
</evidence>